<keyword evidence="2" id="KW-1185">Reference proteome</keyword>
<organism evidence="1 2">
    <name type="scientific">Poseidonibacter parvus</name>
    <dbReference type="NCBI Taxonomy" id="1850254"/>
    <lineage>
        <taxon>Bacteria</taxon>
        <taxon>Pseudomonadati</taxon>
        <taxon>Campylobacterota</taxon>
        <taxon>Epsilonproteobacteria</taxon>
        <taxon>Campylobacterales</taxon>
        <taxon>Arcobacteraceae</taxon>
        <taxon>Poseidonibacter</taxon>
    </lineage>
</organism>
<dbReference type="InterPro" id="IPR012292">
    <property type="entry name" value="Globin/Proto"/>
</dbReference>
<dbReference type="CDD" id="cd08916">
    <property type="entry name" value="TrHb3_P"/>
    <property type="match status" value="1"/>
</dbReference>
<dbReference type="OrthoDB" id="25954at2"/>
<dbReference type="Gene3D" id="1.10.490.10">
    <property type="entry name" value="Globins"/>
    <property type="match status" value="1"/>
</dbReference>
<evidence type="ECO:0000313" key="1">
    <source>
        <dbReference type="EMBL" id="APW65991.1"/>
    </source>
</evidence>
<gene>
    <name evidence="1" type="ORF">LPB137_09045</name>
</gene>
<dbReference type="KEGG" id="alp:LPB137_09045"/>
<dbReference type="SUPFAM" id="SSF46458">
    <property type="entry name" value="Globin-like"/>
    <property type="match status" value="1"/>
</dbReference>
<sequence length="125" mass="14625">MLDNEITKENLNKLVVTFYTRVLKDEKLAPYFIEKLGDDLKSDIWQKHITLLTNFWYTISHGRGEYNGSPFAPHMQISGLDKEAFEAWLRLFFSSVDKIFVEDIANKFKERSSIIASNFMRNLAI</sequence>
<reference evidence="1 2" key="1">
    <citation type="submission" date="2017-01" db="EMBL/GenBank/DDBJ databases">
        <title>Genome sequencing of Arcobacter sp. LPB0137.</title>
        <authorList>
            <person name="Lee G.-W."/>
            <person name="Yi H."/>
        </authorList>
    </citation>
    <scope>NUCLEOTIDE SEQUENCE [LARGE SCALE GENOMIC DNA]</scope>
    <source>
        <strain evidence="1 2">LPB0137</strain>
    </source>
</reference>
<dbReference type="GO" id="GO:0020037">
    <property type="term" value="F:heme binding"/>
    <property type="evidence" value="ECO:0007669"/>
    <property type="project" value="InterPro"/>
</dbReference>
<dbReference type="AlphaFoldDB" id="A0A1P8KN63"/>
<dbReference type="RefSeq" id="WP_076087244.1">
    <property type="nucleotide sequence ID" value="NZ_CP019070.1"/>
</dbReference>
<dbReference type="GO" id="GO:0019825">
    <property type="term" value="F:oxygen binding"/>
    <property type="evidence" value="ECO:0007669"/>
    <property type="project" value="InterPro"/>
</dbReference>
<accession>A0A1P8KN63</accession>
<dbReference type="Proteomes" id="UP000186074">
    <property type="component" value="Chromosome"/>
</dbReference>
<dbReference type="STRING" id="1850254.LPB137_09045"/>
<proteinExistence type="predicted"/>
<protein>
    <submittedName>
        <fullName evidence="1">Globin</fullName>
    </submittedName>
</protein>
<dbReference type="InterPro" id="IPR009050">
    <property type="entry name" value="Globin-like_sf"/>
</dbReference>
<evidence type="ECO:0000313" key="2">
    <source>
        <dbReference type="Proteomes" id="UP000186074"/>
    </source>
</evidence>
<dbReference type="EMBL" id="CP019070">
    <property type="protein sequence ID" value="APW65991.1"/>
    <property type="molecule type" value="Genomic_DNA"/>
</dbReference>
<name>A0A1P8KN63_9BACT</name>